<accession>A0ABS3SX87</accession>
<sequence>KSKTEDEFETSIIKYGVSKETLLNANSFNIVSSKLQHRQSGKTLNKHKSTITDLTAEQLMDG</sequence>
<reference evidence="1 2" key="1">
    <citation type="submission" date="2021-03" db="EMBL/GenBank/DDBJ databases">
        <title>Gelidibacter sp. nov., isolated from costal sediment.</title>
        <authorList>
            <person name="Lun K.-Y."/>
        </authorList>
    </citation>
    <scope>NUCLEOTIDE SEQUENCE [LARGE SCALE GENOMIC DNA]</scope>
    <source>
        <strain evidence="1 2">DF109</strain>
    </source>
</reference>
<comment type="caution">
    <text evidence="1">The sequence shown here is derived from an EMBL/GenBank/DDBJ whole genome shotgun (WGS) entry which is preliminary data.</text>
</comment>
<dbReference type="RefSeq" id="WP_208235434.1">
    <property type="nucleotide sequence ID" value="NZ_JAGEVG010000063.1"/>
</dbReference>
<protein>
    <submittedName>
        <fullName evidence="1">Uncharacterized protein</fullName>
    </submittedName>
</protein>
<keyword evidence="2" id="KW-1185">Reference proteome</keyword>
<organism evidence="1 2">
    <name type="scientific">Gelidibacter pelagius</name>
    <dbReference type="NCBI Taxonomy" id="2819985"/>
    <lineage>
        <taxon>Bacteria</taxon>
        <taxon>Pseudomonadati</taxon>
        <taxon>Bacteroidota</taxon>
        <taxon>Flavobacteriia</taxon>
        <taxon>Flavobacteriales</taxon>
        <taxon>Flavobacteriaceae</taxon>
        <taxon>Gelidibacter</taxon>
    </lineage>
</organism>
<feature type="non-terminal residue" evidence="1">
    <location>
        <position position="1"/>
    </location>
</feature>
<dbReference type="EMBL" id="JAGEVG010000063">
    <property type="protein sequence ID" value="MBO3100329.1"/>
    <property type="molecule type" value="Genomic_DNA"/>
</dbReference>
<gene>
    <name evidence="1" type="ORF">J4051_18830</name>
</gene>
<name>A0ABS3SX87_9FLAO</name>
<proteinExistence type="predicted"/>
<evidence type="ECO:0000313" key="1">
    <source>
        <dbReference type="EMBL" id="MBO3100329.1"/>
    </source>
</evidence>
<dbReference type="Proteomes" id="UP000681315">
    <property type="component" value="Unassembled WGS sequence"/>
</dbReference>
<evidence type="ECO:0000313" key="2">
    <source>
        <dbReference type="Proteomes" id="UP000681315"/>
    </source>
</evidence>